<dbReference type="PANTHER" id="PTHR34138">
    <property type="entry name" value="CELL SHAPE-DETERMINING PROTEIN MREC"/>
    <property type="match status" value="1"/>
</dbReference>
<reference evidence="7 8" key="1">
    <citation type="submission" date="2021-05" db="EMBL/GenBank/DDBJ databases">
        <title>A Polyphasic approach of four new species of the genus Ohtaekwangia: Ohtaekwangia histidinii sp. nov., Ohtaekwangia cretensis sp. nov., Ohtaekwangia indiensis sp. nov., Ohtaekwangia reichenbachii sp. nov. from diverse environment.</title>
        <authorList>
            <person name="Octaviana S."/>
        </authorList>
    </citation>
    <scope>NUCLEOTIDE SEQUENCE [LARGE SCALE GENOMIC DNA]</scope>
    <source>
        <strain evidence="7 8">PWU20</strain>
    </source>
</reference>
<dbReference type="Proteomes" id="UP000772618">
    <property type="component" value="Unassembled WGS sequence"/>
</dbReference>
<dbReference type="Pfam" id="PF04085">
    <property type="entry name" value="MreC"/>
    <property type="match status" value="1"/>
</dbReference>
<comment type="similarity">
    <text evidence="1">Belongs to the MreC family.</text>
</comment>
<evidence type="ECO:0000256" key="4">
    <source>
        <dbReference type="ARBA" id="ARBA00032089"/>
    </source>
</evidence>
<feature type="domain" description="Rod shape-determining protein MreC beta-barrel core" evidence="6">
    <location>
        <begin position="115"/>
        <end position="262"/>
    </location>
</feature>
<gene>
    <name evidence="7" type="primary">mreC</name>
    <name evidence="7" type="ORF">KK060_07005</name>
</gene>
<dbReference type="EMBL" id="JAHESD010000010">
    <property type="protein sequence ID" value="MBT1703022.1"/>
    <property type="molecule type" value="Genomic_DNA"/>
</dbReference>
<organism evidence="7 8">
    <name type="scientific">Chryseosolibacter indicus</name>
    <dbReference type="NCBI Taxonomy" id="2782351"/>
    <lineage>
        <taxon>Bacteria</taxon>
        <taxon>Pseudomonadati</taxon>
        <taxon>Bacteroidota</taxon>
        <taxon>Cytophagia</taxon>
        <taxon>Cytophagales</taxon>
        <taxon>Chryseotaleaceae</taxon>
        <taxon>Chryseosolibacter</taxon>
    </lineage>
</organism>
<dbReference type="Gene3D" id="2.40.10.340">
    <property type="entry name" value="Rod shape-determining protein MreC, domain 1"/>
    <property type="match status" value="1"/>
</dbReference>
<evidence type="ECO:0000313" key="7">
    <source>
        <dbReference type="EMBL" id="MBT1703022.1"/>
    </source>
</evidence>
<evidence type="ECO:0000313" key="8">
    <source>
        <dbReference type="Proteomes" id="UP000772618"/>
    </source>
</evidence>
<keyword evidence="5" id="KW-0812">Transmembrane</keyword>
<accession>A0ABS5VNJ6</accession>
<keyword evidence="8" id="KW-1185">Reference proteome</keyword>
<evidence type="ECO:0000259" key="6">
    <source>
        <dbReference type="Pfam" id="PF04085"/>
    </source>
</evidence>
<dbReference type="PANTHER" id="PTHR34138:SF1">
    <property type="entry name" value="CELL SHAPE-DETERMINING PROTEIN MREC"/>
    <property type="match status" value="1"/>
</dbReference>
<proteinExistence type="inferred from homology"/>
<dbReference type="Gene3D" id="2.40.10.350">
    <property type="entry name" value="Rod shape-determining protein MreC, domain 2"/>
    <property type="match status" value="1"/>
</dbReference>
<evidence type="ECO:0000256" key="2">
    <source>
        <dbReference type="ARBA" id="ARBA00013855"/>
    </source>
</evidence>
<dbReference type="InterPro" id="IPR007221">
    <property type="entry name" value="MreC"/>
</dbReference>
<dbReference type="InterPro" id="IPR042175">
    <property type="entry name" value="Cell/Rod_MreC_2"/>
</dbReference>
<evidence type="ECO:0000256" key="1">
    <source>
        <dbReference type="ARBA" id="ARBA00009369"/>
    </source>
</evidence>
<dbReference type="NCBIfam" id="NF010532">
    <property type="entry name" value="PRK13922.9-3"/>
    <property type="match status" value="1"/>
</dbReference>
<dbReference type="InterPro" id="IPR042177">
    <property type="entry name" value="Cell/Rod_1"/>
</dbReference>
<feature type="transmembrane region" description="Helical" evidence="5">
    <location>
        <begin position="12"/>
        <end position="29"/>
    </location>
</feature>
<dbReference type="InterPro" id="IPR055342">
    <property type="entry name" value="MreC_beta-barrel_core"/>
</dbReference>
<comment type="caution">
    <text evidence="7">The sequence shown here is derived from an EMBL/GenBank/DDBJ whole genome shotgun (WGS) entry which is preliminary data.</text>
</comment>
<evidence type="ECO:0000256" key="3">
    <source>
        <dbReference type="ARBA" id="ARBA00022960"/>
    </source>
</evidence>
<name>A0ABS5VNJ6_9BACT</name>
<keyword evidence="3" id="KW-0133">Cell shape</keyword>
<sequence length="281" mass="31585">MERLFIFFYNYRAFFTFLILEVACGWMIISNNQYQGASFFNSSNSIIAGLNTFSQGVREYFLLRNINSTLAEENAYLRSKLEQRNQAMYTKKDTASQVLLDSAVITQYDFISAKVVANTVHRFTNYLTINKGSVDSIRSGMAVISPLGAVGKVKSVSKHFSVVTSILHIDVQVSVLLKKTGDFGTAQWDGKDASYIKLKYIPTHVSAAKGDTIVTSGYNAVYPEGVMIGVIEEIERNETLFYDITVRLSQDFRKLSYVEVVKSNLKDELDSLQSPFVEAEK</sequence>
<keyword evidence="5" id="KW-1133">Transmembrane helix</keyword>
<keyword evidence="5" id="KW-0472">Membrane</keyword>
<dbReference type="RefSeq" id="WP_302180021.1">
    <property type="nucleotide sequence ID" value="NZ_JAHESD010000010.1"/>
</dbReference>
<protein>
    <recommendedName>
        <fullName evidence="2">Cell shape-determining protein MreC</fullName>
    </recommendedName>
    <alternativeName>
        <fullName evidence="4">Cell shape protein MreC</fullName>
    </alternativeName>
</protein>
<evidence type="ECO:0000256" key="5">
    <source>
        <dbReference type="SAM" id="Phobius"/>
    </source>
</evidence>